<dbReference type="PATRIC" id="fig|121290.4.peg.576"/>
<gene>
    <name evidence="3" type="ORF">APY04_2975</name>
</gene>
<proteinExistence type="predicted"/>
<evidence type="ECO:0000313" key="4">
    <source>
        <dbReference type="Proteomes" id="UP000059074"/>
    </source>
</evidence>
<keyword evidence="2" id="KW-0472">Membrane</keyword>
<dbReference type="SUPFAM" id="SSF48452">
    <property type="entry name" value="TPR-like"/>
    <property type="match status" value="1"/>
</dbReference>
<keyword evidence="4" id="KW-1185">Reference proteome</keyword>
<dbReference type="Proteomes" id="UP000059074">
    <property type="component" value="Unassembled WGS sequence"/>
</dbReference>
<reference evidence="3 4" key="1">
    <citation type="submission" date="2015-10" db="EMBL/GenBank/DDBJ databases">
        <title>Transcriptomic analysis of a linuron degrading triple-species bacterial consortium.</title>
        <authorList>
            <person name="Albers P."/>
        </authorList>
    </citation>
    <scope>NUCLEOTIDE SEQUENCE [LARGE SCALE GENOMIC DNA]</scope>
    <source>
        <strain evidence="3 4">WDL6</strain>
    </source>
</reference>
<dbReference type="InterPro" id="IPR011990">
    <property type="entry name" value="TPR-like_helical_dom_sf"/>
</dbReference>
<organism evidence="3 4">
    <name type="scientific">Hyphomicrobium sulfonivorans</name>
    <dbReference type="NCBI Taxonomy" id="121290"/>
    <lineage>
        <taxon>Bacteria</taxon>
        <taxon>Pseudomonadati</taxon>
        <taxon>Pseudomonadota</taxon>
        <taxon>Alphaproteobacteria</taxon>
        <taxon>Hyphomicrobiales</taxon>
        <taxon>Hyphomicrobiaceae</taxon>
        <taxon>Hyphomicrobium</taxon>
    </lineage>
</organism>
<dbReference type="RefSeq" id="WP_068463879.1">
    <property type="nucleotide sequence ID" value="NZ_JAEFBX010000001.1"/>
</dbReference>
<dbReference type="EMBL" id="LMTR01000082">
    <property type="protein sequence ID" value="KWT65226.1"/>
    <property type="molecule type" value="Genomic_DNA"/>
</dbReference>
<sequence length="196" mass="21511">MTKALRGLLQTLGGMKTAVLGTVLAISAAVLALSSWMYVDKQMINADIAALRSGKDLAVDAAEAPPALLEARASFLLKRSHFDDAQQYLDQAALRAEPAGYARMLYNMANSRMRVAIRSIEQGNFDKAIPLVQLAKAEYRSALRIDPEDWDAKHNLDVAMRLVRDLPQAVPEDKDDPLETPEKLWSDLPGTPQGLP</sequence>
<name>A0A109BAL9_HYPSL</name>
<comment type="caution">
    <text evidence="3">The sequence shown here is derived from an EMBL/GenBank/DDBJ whole genome shotgun (WGS) entry which is preliminary data.</text>
</comment>
<evidence type="ECO:0000256" key="2">
    <source>
        <dbReference type="SAM" id="Phobius"/>
    </source>
</evidence>
<dbReference type="STRING" id="121290.APY04_2975"/>
<protein>
    <submittedName>
        <fullName evidence="3">MxaK protein</fullName>
    </submittedName>
</protein>
<keyword evidence="2" id="KW-0812">Transmembrane</keyword>
<accession>A0A109BAL9</accession>
<dbReference type="AlphaFoldDB" id="A0A109BAL9"/>
<feature type="region of interest" description="Disordered" evidence="1">
    <location>
        <begin position="168"/>
        <end position="196"/>
    </location>
</feature>
<evidence type="ECO:0000313" key="3">
    <source>
        <dbReference type="EMBL" id="KWT65226.1"/>
    </source>
</evidence>
<feature type="transmembrane region" description="Helical" evidence="2">
    <location>
        <begin position="18"/>
        <end position="39"/>
    </location>
</feature>
<keyword evidence="2" id="KW-1133">Transmembrane helix</keyword>
<dbReference type="Gene3D" id="1.25.40.10">
    <property type="entry name" value="Tetratricopeptide repeat domain"/>
    <property type="match status" value="1"/>
</dbReference>
<evidence type="ECO:0000256" key="1">
    <source>
        <dbReference type="SAM" id="MobiDB-lite"/>
    </source>
</evidence>